<dbReference type="Proteomes" id="UP000831701">
    <property type="component" value="Chromosome 3"/>
</dbReference>
<accession>A0ACB8X398</accession>
<reference evidence="1" key="1">
    <citation type="submission" date="2022-04" db="EMBL/GenBank/DDBJ databases">
        <title>Jade perch genome.</title>
        <authorList>
            <person name="Chao B."/>
        </authorList>
    </citation>
    <scope>NUCLEOTIDE SEQUENCE</scope>
    <source>
        <strain evidence="1">CB-2022</strain>
    </source>
</reference>
<keyword evidence="2" id="KW-1185">Reference proteome</keyword>
<evidence type="ECO:0000313" key="1">
    <source>
        <dbReference type="EMBL" id="KAI3374474.1"/>
    </source>
</evidence>
<proteinExistence type="predicted"/>
<name>A0ACB8X398_9TELE</name>
<sequence length="148" mass="15683">MYSPVLSVNGKTLGNNGGVRDRGVEPSFCENQNVTVFNVPLKRHPAPEFIQLVIQRLNISQKNTLGFHVSSAGLGLRPATLFSSAASAAQVQQQAFINTAKEIYEKIQEGVFDINNEANGIKIGPQHPTTNSTLSGSQGGQQAGGGCC</sequence>
<protein>
    <submittedName>
        <fullName evidence="1">Uncharacterized protein</fullName>
    </submittedName>
</protein>
<gene>
    <name evidence="1" type="ORF">L3Q82_006294</name>
</gene>
<dbReference type="EMBL" id="CM041533">
    <property type="protein sequence ID" value="KAI3374474.1"/>
    <property type="molecule type" value="Genomic_DNA"/>
</dbReference>
<evidence type="ECO:0000313" key="2">
    <source>
        <dbReference type="Proteomes" id="UP000831701"/>
    </source>
</evidence>
<organism evidence="1 2">
    <name type="scientific">Scortum barcoo</name>
    <name type="common">barcoo grunter</name>
    <dbReference type="NCBI Taxonomy" id="214431"/>
    <lineage>
        <taxon>Eukaryota</taxon>
        <taxon>Metazoa</taxon>
        <taxon>Chordata</taxon>
        <taxon>Craniata</taxon>
        <taxon>Vertebrata</taxon>
        <taxon>Euteleostomi</taxon>
        <taxon>Actinopterygii</taxon>
        <taxon>Neopterygii</taxon>
        <taxon>Teleostei</taxon>
        <taxon>Neoteleostei</taxon>
        <taxon>Acanthomorphata</taxon>
        <taxon>Eupercaria</taxon>
        <taxon>Centrarchiformes</taxon>
        <taxon>Terapontoidei</taxon>
        <taxon>Terapontidae</taxon>
        <taxon>Scortum</taxon>
    </lineage>
</organism>
<comment type="caution">
    <text evidence="1">The sequence shown here is derived from an EMBL/GenBank/DDBJ whole genome shotgun (WGS) entry which is preliminary data.</text>
</comment>